<evidence type="ECO:0000259" key="3">
    <source>
        <dbReference type="PROSITE" id="PS50977"/>
    </source>
</evidence>
<dbReference type="PANTHER" id="PTHR30055">
    <property type="entry name" value="HTH-TYPE TRANSCRIPTIONAL REGULATOR RUTR"/>
    <property type="match status" value="1"/>
</dbReference>
<dbReference type="PROSITE" id="PS50977">
    <property type="entry name" value="HTH_TETR_2"/>
    <property type="match status" value="1"/>
</dbReference>
<accession>A0A7Y0L7N6</accession>
<dbReference type="AlphaFoldDB" id="A0A7Y0L7N6"/>
<dbReference type="GO" id="GO:0000976">
    <property type="term" value="F:transcription cis-regulatory region binding"/>
    <property type="evidence" value="ECO:0007669"/>
    <property type="project" value="TreeGrafter"/>
</dbReference>
<organism evidence="4 5">
    <name type="scientific">Sulfobacillus harzensis</name>
    <dbReference type="NCBI Taxonomy" id="2729629"/>
    <lineage>
        <taxon>Bacteria</taxon>
        <taxon>Bacillati</taxon>
        <taxon>Bacillota</taxon>
        <taxon>Clostridia</taxon>
        <taxon>Eubacteriales</taxon>
        <taxon>Clostridiales Family XVII. Incertae Sedis</taxon>
        <taxon>Sulfobacillus</taxon>
    </lineage>
</organism>
<dbReference type="Pfam" id="PF00440">
    <property type="entry name" value="TetR_N"/>
    <property type="match status" value="1"/>
</dbReference>
<keyword evidence="5" id="KW-1185">Reference proteome</keyword>
<name>A0A7Y0L7N6_9FIRM</name>
<comment type="caution">
    <text evidence="4">The sequence shown here is derived from an EMBL/GenBank/DDBJ whole genome shotgun (WGS) entry which is preliminary data.</text>
</comment>
<feature type="DNA-binding region" description="H-T-H motif" evidence="2">
    <location>
        <begin position="33"/>
        <end position="52"/>
    </location>
</feature>
<protein>
    <submittedName>
        <fullName evidence="4">TetR/AcrR family transcriptional regulator</fullName>
    </submittedName>
</protein>
<evidence type="ECO:0000256" key="2">
    <source>
        <dbReference type="PROSITE-ProRule" id="PRU00335"/>
    </source>
</evidence>
<dbReference type="GO" id="GO:0003700">
    <property type="term" value="F:DNA-binding transcription factor activity"/>
    <property type="evidence" value="ECO:0007669"/>
    <property type="project" value="TreeGrafter"/>
</dbReference>
<dbReference type="InterPro" id="IPR041612">
    <property type="entry name" value="YfiR_C"/>
</dbReference>
<feature type="domain" description="HTH tetR-type" evidence="3">
    <location>
        <begin position="10"/>
        <end position="70"/>
    </location>
</feature>
<evidence type="ECO:0000313" key="4">
    <source>
        <dbReference type="EMBL" id="NMP23439.1"/>
    </source>
</evidence>
<sequence>MPRVTAAHRQRRRQQLLTAAEHVFCRLGYTRARLQDVMDEAGVSRGGLYLYFANKEDLFRAVMAWRDEPALGRLAKLGLGKVPVAPFLRDASAGPDVPDEAARRWIAAAVEFGLAHRGQPAHVQQMRDRYERFVAALVQVLAAGERRGELHPVLPLDTVARFWLAAQDGAVLGIVTYGETFWPRETFGPALRLFLAASLGLPQ</sequence>
<proteinExistence type="predicted"/>
<dbReference type="RefSeq" id="WP_169100716.1">
    <property type="nucleotide sequence ID" value="NZ_JABBVZ010000051.1"/>
</dbReference>
<evidence type="ECO:0000313" key="5">
    <source>
        <dbReference type="Proteomes" id="UP000533476"/>
    </source>
</evidence>
<dbReference type="InterPro" id="IPR009057">
    <property type="entry name" value="Homeodomain-like_sf"/>
</dbReference>
<dbReference type="InterPro" id="IPR050109">
    <property type="entry name" value="HTH-type_TetR-like_transc_reg"/>
</dbReference>
<keyword evidence="1 2" id="KW-0238">DNA-binding</keyword>
<dbReference type="PANTHER" id="PTHR30055:SF211">
    <property type="entry name" value="TRANSCRIPTIONAL REGULATOR, TETR FAMILY"/>
    <property type="match status" value="1"/>
</dbReference>
<dbReference type="InterPro" id="IPR036271">
    <property type="entry name" value="Tet_transcr_reg_TetR-rel_C_sf"/>
</dbReference>
<dbReference type="InterPro" id="IPR001647">
    <property type="entry name" value="HTH_TetR"/>
</dbReference>
<dbReference type="Gene3D" id="1.10.357.10">
    <property type="entry name" value="Tetracycline Repressor, domain 2"/>
    <property type="match status" value="1"/>
</dbReference>
<dbReference type="Gene3D" id="1.10.10.60">
    <property type="entry name" value="Homeodomain-like"/>
    <property type="match status" value="1"/>
</dbReference>
<reference evidence="4 5" key="1">
    <citation type="submission" date="2020-04" db="EMBL/GenBank/DDBJ databases">
        <authorList>
            <person name="Zhang R."/>
            <person name="Schippers A."/>
        </authorList>
    </citation>
    <scope>NUCLEOTIDE SEQUENCE [LARGE SCALE GENOMIC DNA]</scope>
    <source>
        <strain evidence="4 5">DSM 109850</strain>
    </source>
</reference>
<dbReference type="EMBL" id="JABBVZ010000051">
    <property type="protein sequence ID" value="NMP23439.1"/>
    <property type="molecule type" value="Genomic_DNA"/>
</dbReference>
<gene>
    <name evidence="4" type="ORF">HIJ39_13920</name>
</gene>
<dbReference type="SUPFAM" id="SSF46689">
    <property type="entry name" value="Homeodomain-like"/>
    <property type="match status" value="1"/>
</dbReference>
<dbReference type="Proteomes" id="UP000533476">
    <property type="component" value="Unassembled WGS sequence"/>
</dbReference>
<evidence type="ECO:0000256" key="1">
    <source>
        <dbReference type="ARBA" id="ARBA00023125"/>
    </source>
</evidence>
<dbReference type="Pfam" id="PF17922">
    <property type="entry name" value="TetR_C_17"/>
    <property type="match status" value="1"/>
</dbReference>
<dbReference type="SUPFAM" id="SSF48498">
    <property type="entry name" value="Tetracyclin repressor-like, C-terminal domain"/>
    <property type="match status" value="1"/>
</dbReference>
<dbReference type="PRINTS" id="PR00455">
    <property type="entry name" value="HTHTETR"/>
</dbReference>